<dbReference type="Proteomes" id="UP000559027">
    <property type="component" value="Unassembled WGS sequence"/>
</dbReference>
<evidence type="ECO:0000313" key="2">
    <source>
        <dbReference type="Proteomes" id="UP000559027"/>
    </source>
</evidence>
<reference evidence="1 2" key="1">
    <citation type="journal article" date="2020" name="ISME J.">
        <title>Uncovering the hidden diversity of litter-decomposition mechanisms in mushroom-forming fungi.</title>
        <authorList>
            <person name="Floudas D."/>
            <person name="Bentzer J."/>
            <person name="Ahren D."/>
            <person name="Johansson T."/>
            <person name="Persson P."/>
            <person name="Tunlid A."/>
        </authorList>
    </citation>
    <scope>NUCLEOTIDE SEQUENCE [LARGE SCALE GENOMIC DNA]</scope>
    <source>
        <strain evidence="1 2">CBS 146.42</strain>
    </source>
</reference>
<protein>
    <submittedName>
        <fullName evidence="1">Uncharacterized protein</fullName>
    </submittedName>
</protein>
<dbReference type="OrthoDB" id="432412at2759"/>
<dbReference type="EMBL" id="JAACJO010000004">
    <property type="protein sequence ID" value="KAF5359291.1"/>
    <property type="molecule type" value="Genomic_DNA"/>
</dbReference>
<sequence>MQLFLSLARMHHIRSETKFRRLKAFAESAKISGLAKKGRPGVLVFDGEKQAIRSFLSNARSLRYLDFHHVDTVPIPLHISQRIANGRPGLHEASDMAELVERLDELLMKEWFRQNMGMTKGP</sequence>
<evidence type="ECO:0000313" key="1">
    <source>
        <dbReference type="EMBL" id="KAF5359291.1"/>
    </source>
</evidence>
<accession>A0A8H5G6N8</accession>
<keyword evidence="2" id="KW-1185">Reference proteome</keyword>
<comment type="caution">
    <text evidence="1">The sequence shown here is derived from an EMBL/GenBank/DDBJ whole genome shotgun (WGS) entry which is preliminary data.</text>
</comment>
<dbReference type="AlphaFoldDB" id="A0A8H5G6N8"/>
<gene>
    <name evidence="1" type="ORF">D9756_003323</name>
</gene>
<name>A0A8H5G6N8_9AGAR</name>
<proteinExistence type="predicted"/>
<organism evidence="1 2">
    <name type="scientific">Leucocoprinus leucothites</name>
    <dbReference type="NCBI Taxonomy" id="201217"/>
    <lineage>
        <taxon>Eukaryota</taxon>
        <taxon>Fungi</taxon>
        <taxon>Dikarya</taxon>
        <taxon>Basidiomycota</taxon>
        <taxon>Agaricomycotina</taxon>
        <taxon>Agaricomycetes</taxon>
        <taxon>Agaricomycetidae</taxon>
        <taxon>Agaricales</taxon>
        <taxon>Agaricineae</taxon>
        <taxon>Agaricaceae</taxon>
        <taxon>Leucocoprinus</taxon>
    </lineage>
</organism>